<accession>A0A1G6UHG1</accession>
<dbReference type="Pfam" id="PF03567">
    <property type="entry name" value="Sulfotransfer_2"/>
    <property type="match status" value="1"/>
</dbReference>
<dbReference type="GO" id="GO:0016020">
    <property type="term" value="C:membrane"/>
    <property type="evidence" value="ECO:0007669"/>
    <property type="project" value="InterPro"/>
</dbReference>
<evidence type="ECO:0000256" key="7">
    <source>
        <dbReference type="ARBA" id="ARBA00023180"/>
    </source>
</evidence>
<proteinExistence type="predicted"/>
<evidence type="ECO:0000256" key="2">
    <source>
        <dbReference type="ARBA" id="ARBA00022679"/>
    </source>
</evidence>
<comment type="subcellular location">
    <subcellularLocation>
        <location evidence="1">Golgi apparatus membrane</location>
        <topology evidence="1">Single-pass type II membrane protein</topology>
    </subcellularLocation>
</comment>
<evidence type="ECO:0000256" key="3">
    <source>
        <dbReference type="ARBA" id="ARBA00022692"/>
    </source>
</evidence>
<dbReference type="AlphaFoldDB" id="A0A1G6UHG1"/>
<dbReference type="InterPro" id="IPR005331">
    <property type="entry name" value="Sulfotransferase"/>
</dbReference>
<reference evidence="8 9" key="1">
    <citation type="submission" date="2016-10" db="EMBL/GenBank/DDBJ databases">
        <authorList>
            <person name="de Groot N.N."/>
        </authorList>
    </citation>
    <scope>NUCLEOTIDE SEQUENCE [LARGE SCALE GENOMIC DNA]</scope>
    <source>
        <strain evidence="8 9">CGMCC 1.9109</strain>
    </source>
</reference>
<name>A0A1G6UHG1_9PROT</name>
<evidence type="ECO:0000313" key="8">
    <source>
        <dbReference type="EMBL" id="SDD40860.1"/>
    </source>
</evidence>
<dbReference type="InterPro" id="IPR018011">
    <property type="entry name" value="Carb_sulfotrans_8-10"/>
</dbReference>
<protein>
    <submittedName>
        <fullName evidence="8">Sulfotransferase family protein</fullName>
    </submittedName>
</protein>
<keyword evidence="7" id="KW-0325">Glycoprotein</keyword>
<keyword evidence="4" id="KW-1133">Transmembrane helix</keyword>
<keyword evidence="9" id="KW-1185">Reference proteome</keyword>
<keyword evidence="2 8" id="KW-0808">Transferase</keyword>
<keyword evidence="3" id="KW-0812">Transmembrane</keyword>
<dbReference type="STRING" id="637679.GCA_001550055_00295"/>
<dbReference type="RefSeq" id="WP_068308067.1">
    <property type="nucleotide sequence ID" value="NZ_FNAK01000001.1"/>
</dbReference>
<keyword evidence="6" id="KW-0472">Membrane</keyword>
<dbReference type="PANTHER" id="PTHR12137:SF54">
    <property type="entry name" value="CARBOHYDRATE SULFOTRANSFERASE"/>
    <property type="match status" value="1"/>
</dbReference>
<dbReference type="PANTHER" id="PTHR12137">
    <property type="entry name" value="CARBOHYDRATE SULFOTRANSFERASE"/>
    <property type="match status" value="1"/>
</dbReference>
<gene>
    <name evidence="8" type="ORF">SAMN04488071_0595</name>
</gene>
<evidence type="ECO:0000313" key="9">
    <source>
        <dbReference type="Proteomes" id="UP000183685"/>
    </source>
</evidence>
<dbReference type="GO" id="GO:0008146">
    <property type="term" value="F:sulfotransferase activity"/>
    <property type="evidence" value="ECO:0007669"/>
    <property type="project" value="InterPro"/>
</dbReference>
<evidence type="ECO:0000256" key="1">
    <source>
        <dbReference type="ARBA" id="ARBA00004323"/>
    </source>
</evidence>
<organism evidence="8 9">
    <name type="scientific">Kordiimonas lacus</name>
    <dbReference type="NCBI Taxonomy" id="637679"/>
    <lineage>
        <taxon>Bacteria</taxon>
        <taxon>Pseudomonadati</taxon>
        <taxon>Pseudomonadota</taxon>
        <taxon>Alphaproteobacteria</taxon>
        <taxon>Kordiimonadales</taxon>
        <taxon>Kordiimonadaceae</taxon>
        <taxon>Kordiimonas</taxon>
    </lineage>
</organism>
<evidence type="ECO:0000256" key="5">
    <source>
        <dbReference type="ARBA" id="ARBA00023034"/>
    </source>
</evidence>
<evidence type="ECO:0000256" key="4">
    <source>
        <dbReference type="ARBA" id="ARBA00022989"/>
    </source>
</evidence>
<evidence type="ECO:0000256" key="6">
    <source>
        <dbReference type="ARBA" id="ARBA00023136"/>
    </source>
</evidence>
<dbReference type="EMBL" id="FNAK01000001">
    <property type="protein sequence ID" value="SDD40860.1"/>
    <property type="molecule type" value="Genomic_DNA"/>
</dbReference>
<sequence>MIDHITLRDTARDSVLSKELGYGYVPISKAANTNVKRFLWQVEHELGHCRPVGEQYFSVHNYGWRFGRPDARTPWRGFRKSAIEEFYAALVGRRMLTVVRNPYIRLLSGYLEKIVAKVDVEPNIPAKFQLPRRPDNFADFVYMVCDRPSARTDIHFRSQTYASLFDFIAYDAVGHVETLAAGLADFSVAALGRDFSHLLSAKADHAMKARQKLKDHYTPDVARAIYARFRDDFLNFGYDYDLEAVTPVRPVARSGALSSYLEDAAHMCAPTLREDNPAPSARAIAASETLLARLEAGQGISDLDKSLAPYARKLIQK</sequence>
<dbReference type="Proteomes" id="UP000183685">
    <property type="component" value="Unassembled WGS sequence"/>
</dbReference>
<keyword evidence="5" id="KW-0333">Golgi apparatus</keyword>
<dbReference type="OrthoDB" id="1407035at2"/>
<dbReference type="GO" id="GO:0016051">
    <property type="term" value="P:carbohydrate biosynthetic process"/>
    <property type="evidence" value="ECO:0007669"/>
    <property type="project" value="InterPro"/>
</dbReference>